<accession>E6QQM4</accession>
<dbReference type="EMBL" id="CABR01000035">
    <property type="protein sequence ID" value="CBI09545.1"/>
    <property type="molecule type" value="Genomic_DNA"/>
</dbReference>
<protein>
    <submittedName>
        <fullName evidence="2">Putative permease</fullName>
    </submittedName>
</protein>
<keyword evidence="1" id="KW-1133">Transmembrane helix</keyword>
<feature type="transmembrane region" description="Helical" evidence="1">
    <location>
        <begin position="226"/>
        <end position="244"/>
    </location>
</feature>
<gene>
    <name evidence="2" type="ORF">CARN7_0276</name>
</gene>
<feature type="transmembrane region" description="Helical" evidence="1">
    <location>
        <begin position="319"/>
        <end position="347"/>
    </location>
</feature>
<feature type="transmembrane region" description="Helical" evidence="1">
    <location>
        <begin position="153"/>
        <end position="174"/>
    </location>
</feature>
<keyword evidence="1" id="KW-0812">Transmembrane</keyword>
<feature type="transmembrane region" description="Helical" evidence="1">
    <location>
        <begin position="288"/>
        <end position="307"/>
    </location>
</feature>
<comment type="caution">
    <text evidence="2">The sequence shown here is derived from an EMBL/GenBank/DDBJ whole genome shotgun (WGS) entry which is preliminary data.</text>
</comment>
<keyword evidence="1" id="KW-0472">Membrane</keyword>
<feature type="transmembrane region" description="Helical" evidence="1">
    <location>
        <begin position="375"/>
        <end position="394"/>
    </location>
</feature>
<name>E6QQM4_9ZZZZ</name>
<evidence type="ECO:0000256" key="1">
    <source>
        <dbReference type="SAM" id="Phobius"/>
    </source>
</evidence>
<proteinExistence type="predicted"/>
<feature type="transmembrane region" description="Helical" evidence="1">
    <location>
        <begin position="120"/>
        <end position="141"/>
    </location>
</feature>
<evidence type="ECO:0000313" key="2">
    <source>
        <dbReference type="EMBL" id="CBI09545.1"/>
    </source>
</evidence>
<sequence length="431" mass="47133">MNQTMTSLSMDQAPPIDAPFRFFLTAPFFLVGIAVLLLHAGTQVWASRWSGTLLAVTHLLTLGFLSMTMAGALLQMLPVVVGSPVPRVQGVARIIHLPWLLGTVCLALGLYGWGVILLRIGVGLLGVAIGLFLLVSAYSLARAPMRHATVLSMAYALLSFLFAFTLGVALAGTLSGDFSLRATSFIAMHQAWGLVGWMGGLIIGISYQVVPMFLLTPAYPARITRWLGGALCGLLGAWSVTGWLSFAGSAWWHTVFGLMLAMGLSWFAVATLWLQYKRRRKILDATQQFWRIGLSSLLIACGVWGVVQAMSPWSHSSILLGILFLYGFVAALVQGMLYKIIPFLVWFHLQSRLPKGQFAPNMKQLISDRHAHHQMMVYLASLLGLLGSLVWPILIYPSALAMGASGLLLWRNLLGAAWQYRMRCARLADST</sequence>
<feature type="transmembrane region" description="Helical" evidence="1">
    <location>
        <begin position="53"/>
        <end position="74"/>
    </location>
</feature>
<feature type="transmembrane region" description="Helical" evidence="1">
    <location>
        <begin position="194"/>
        <end position="214"/>
    </location>
</feature>
<feature type="transmembrane region" description="Helical" evidence="1">
    <location>
        <begin position="94"/>
        <end position="114"/>
    </location>
</feature>
<reference evidence="2" key="1">
    <citation type="submission" date="2009-10" db="EMBL/GenBank/DDBJ databases">
        <title>Diversity of trophic interactions inside an arsenic-rich microbial ecosystem.</title>
        <authorList>
            <person name="Bertin P.N."/>
            <person name="Heinrich-Salmeron A."/>
            <person name="Pelletier E."/>
            <person name="Goulhen-Chollet F."/>
            <person name="Arsene-Ploetze F."/>
            <person name="Gallien S."/>
            <person name="Calteau A."/>
            <person name="Vallenet D."/>
            <person name="Casiot C."/>
            <person name="Chane-Woon-Ming B."/>
            <person name="Giloteaux L."/>
            <person name="Barakat M."/>
            <person name="Bonnefoy V."/>
            <person name="Bruneel O."/>
            <person name="Chandler M."/>
            <person name="Cleiss J."/>
            <person name="Duran R."/>
            <person name="Elbaz-Poulichet F."/>
            <person name="Fonknechten N."/>
            <person name="Lauga B."/>
            <person name="Mornico D."/>
            <person name="Ortet P."/>
            <person name="Schaeffer C."/>
            <person name="Siguier P."/>
            <person name="Alexander Thil Smith A."/>
            <person name="Van Dorsselaer A."/>
            <person name="Weissenbach J."/>
            <person name="Medigue C."/>
            <person name="Le Paslier D."/>
        </authorList>
    </citation>
    <scope>NUCLEOTIDE SEQUENCE</scope>
</reference>
<organism evidence="2">
    <name type="scientific">mine drainage metagenome</name>
    <dbReference type="NCBI Taxonomy" id="410659"/>
    <lineage>
        <taxon>unclassified sequences</taxon>
        <taxon>metagenomes</taxon>
        <taxon>ecological metagenomes</taxon>
    </lineage>
</organism>
<dbReference type="AlphaFoldDB" id="E6QQM4"/>
<feature type="transmembrane region" description="Helical" evidence="1">
    <location>
        <begin position="250"/>
        <end position="276"/>
    </location>
</feature>
<feature type="transmembrane region" description="Helical" evidence="1">
    <location>
        <begin position="20"/>
        <end position="41"/>
    </location>
</feature>